<feature type="domain" description="Protein kinase" evidence="12">
    <location>
        <begin position="71"/>
        <end position="348"/>
    </location>
</feature>
<feature type="region of interest" description="Disordered" evidence="11">
    <location>
        <begin position="26"/>
        <end position="55"/>
    </location>
</feature>
<dbReference type="GO" id="GO:0004674">
    <property type="term" value="F:protein serine/threonine kinase activity"/>
    <property type="evidence" value="ECO:0007669"/>
    <property type="project" value="UniProtKB-KW"/>
</dbReference>
<feature type="compositionally biased region" description="Basic residues" evidence="11">
    <location>
        <begin position="511"/>
        <end position="522"/>
    </location>
</feature>
<dbReference type="Gene3D" id="1.10.510.10">
    <property type="entry name" value="Transferase(Phosphotransferase) domain 1"/>
    <property type="match status" value="1"/>
</dbReference>
<comment type="subcellular location">
    <subcellularLocation>
        <location evidence="1">Cell membrane</location>
        <topology evidence="1">Lipid-anchor</topology>
    </subcellularLocation>
</comment>
<keyword evidence="8" id="KW-0067">ATP-binding</keyword>
<proteinExistence type="inferred from homology"/>
<evidence type="ECO:0000313" key="14">
    <source>
        <dbReference type="Proteomes" id="UP000826271"/>
    </source>
</evidence>
<sequence length="631" mass="69830">MNCFPCFQSKEKNSRKEDELPVAQAKYFTSPPPPVSNNLKAAPLAEGNRNSEDGGAKTFTFRELATAAKNFRQECLLGEGGFGRVFKGTLLPSGETIAIRQLDRNGAQGSKEFTLEISKLSLLHHPNLVKIIGYCADGDQRLLVYEYMPSGSLKNHLFNISGGQKALDWSTRMKIALGIAEGLEFLHEKTVPPIVYHDLKSSNILLDATNNPRLSEYGLAMLVQSSNSMLLSPTVMASYGYCAPEYERRGELTSKSDVYSFGVVLLELITGRKAMDTTKPQEEQNLVSWAQPIFHDPTRFPDMADPLLRKQFPVTSLNQAVGVAAMCLQEEPSARPFISDISAALSFLAMAPPETPIPARLLSILSTRISTSSQCGDNMNSIRESNVGKQDSLYISDSCYSSDSYDDEEEKRNEYQNNNGRGDMSQSEFNESKKLGSSSKRKSKTEIFRGSSDASRDYSVGYSLRCDTSFPERSDLSNSTREFQDEDDSYSDEEPLNRRSHGKSVGINSRNRSRKDSRKKVMSSKERQVSIASSGFYSSSEDEDITPRQYDRSNHGSEFVYSKSSSIMDPDTGLKDPDKGNLCPGSGAADSVQKVKSAIYVDSVQKVKPGIDMNSVQKVKSAIDRNSVRKI</sequence>
<evidence type="ECO:0000256" key="10">
    <source>
        <dbReference type="ARBA" id="ARBA00023288"/>
    </source>
</evidence>
<evidence type="ECO:0000256" key="6">
    <source>
        <dbReference type="ARBA" id="ARBA00022741"/>
    </source>
</evidence>
<comment type="caution">
    <text evidence="13">The sequence shown here is derived from an EMBL/GenBank/DDBJ whole genome shotgun (WGS) entry which is preliminary data.</text>
</comment>
<keyword evidence="9" id="KW-0472">Membrane</keyword>
<gene>
    <name evidence="13" type="ORF">BUALT_Bualt01G0109800</name>
</gene>
<dbReference type="PANTHER" id="PTHR47985">
    <property type="entry name" value="OS07G0668900 PROTEIN"/>
    <property type="match status" value="1"/>
</dbReference>
<dbReference type="EMBL" id="WHWC01000001">
    <property type="protein sequence ID" value="KAG8390690.1"/>
    <property type="molecule type" value="Genomic_DNA"/>
</dbReference>
<dbReference type="Pfam" id="PF00069">
    <property type="entry name" value="Pkinase"/>
    <property type="match status" value="1"/>
</dbReference>
<keyword evidence="7" id="KW-0418">Kinase</keyword>
<evidence type="ECO:0000256" key="3">
    <source>
        <dbReference type="ARBA" id="ARBA00022475"/>
    </source>
</evidence>
<evidence type="ECO:0000259" key="12">
    <source>
        <dbReference type="PROSITE" id="PS50011"/>
    </source>
</evidence>
<accession>A0AAV6YH06</accession>
<feature type="compositionally biased region" description="Polar residues" evidence="11">
    <location>
        <begin position="415"/>
        <end position="429"/>
    </location>
</feature>
<dbReference type="InterPro" id="IPR008271">
    <property type="entry name" value="Ser/Thr_kinase_AS"/>
</dbReference>
<evidence type="ECO:0000256" key="7">
    <source>
        <dbReference type="ARBA" id="ARBA00022777"/>
    </source>
</evidence>
<feature type="region of interest" description="Disordered" evidence="11">
    <location>
        <begin position="401"/>
        <end position="457"/>
    </location>
</feature>
<keyword evidence="10" id="KW-0449">Lipoprotein</keyword>
<comment type="similarity">
    <text evidence="2">Belongs to the protein kinase superfamily. Ser/Thr protein kinase family.</text>
</comment>
<feature type="compositionally biased region" description="Basic and acidic residues" evidence="11">
    <location>
        <begin position="545"/>
        <end position="555"/>
    </location>
</feature>
<dbReference type="AlphaFoldDB" id="A0AAV6YH06"/>
<dbReference type="GO" id="GO:0010183">
    <property type="term" value="P:pollen tube guidance"/>
    <property type="evidence" value="ECO:0007669"/>
    <property type="project" value="UniProtKB-ARBA"/>
</dbReference>
<dbReference type="Gene3D" id="3.30.200.20">
    <property type="entry name" value="Phosphorylase Kinase, domain 1"/>
    <property type="match status" value="1"/>
</dbReference>
<dbReference type="CDD" id="cd14066">
    <property type="entry name" value="STKc_IRAK"/>
    <property type="match status" value="1"/>
</dbReference>
<dbReference type="PANTHER" id="PTHR47985:SF17">
    <property type="entry name" value="SERINE_THREONINE-PROTEIN KINASE CDL1-LIKE"/>
    <property type="match status" value="1"/>
</dbReference>
<evidence type="ECO:0000256" key="8">
    <source>
        <dbReference type="ARBA" id="ARBA00022840"/>
    </source>
</evidence>
<dbReference type="PROSITE" id="PS00108">
    <property type="entry name" value="PROTEIN_KINASE_ST"/>
    <property type="match status" value="1"/>
</dbReference>
<keyword evidence="6" id="KW-0547">Nucleotide-binding</keyword>
<evidence type="ECO:0000313" key="13">
    <source>
        <dbReference type="EMBL" id="KAG8390690.1"/>
    </source>
</evidence>
<evidence type="ECO:0000256" key="11">
    <source>
        <dbReference type="SAM" id="MobiDB-lite"/>
    </source>
</evidence>
<keyword evidence="3" id="KW-1003">Cell membrane</keyword>
<feature type="region of interest" description="Disordered" evidence="11">
    <location>
        <begin position="469"/>
        <end position="588"/>
    </location>
</feature>
<feature type="compositionally biased region" description="Polar residues" evidence="11">
    <location>
        <begin position="530"/>
        <end position="539"/>
    </location>
</feature>
<reference evidence="13" key="1">
    <citation type="submission" date="2019-10" db="EMBL/GenBank/DDBJ databases">
        <authorList>
            <person name="Zhang R."/>
            <person name="Pan Y."/>
            <person name="Wang J."/>
            <person name="Ma R."/>
            <person name="Yu S."/>
        </authorList>
    </citation>
    <scope>NUCLEOTIDE SEQUENCE</scope>
    <source>
        <strain evidence="13">LA-IB0</strain>
        <tissue evidence="13">Leaf</tissue>
    </source>
</reference>
<organism evidence="13 14">
    <name type="scientific">Buddleja alternifolia</name>
    <dbReference type="NCBI Taxonomy" id="168488"/>
    <lineage>
        <taxon>Eukaryota</taxon>
        <taxon>Viridiplantae</taxon>
        <taxon>Streptophyta</taxon>
        <taxon>Embryophyta</taxon>
        <taxon>Tracheophyta</taxon>
        <taxon>Spermatophyta</taxon>
        <taxon>Magnoliopsida</taxon>
        <taxon>eudicotyledons</taxon>
        <taxon>Gunneridae</taxon>
        <taxon>Pentapetalae</taxon>
        <taxon>asterids</taxon>
        <taxon>lamiids</taxon>
        <taxon>Lamiales</taxon>
        <taxon>Scrophulariaceae</taxon>
        <taxon>Buddlejeae</taxon>
        <taxon>Buddleja</taxon>
    </lineage>
</organism>
<keyword evidence="5" id="KW-0808">Transferase</keyword>
<dbReference type="InterPro" id="IPR011009">
    <property type="entry name" value="Kinase-like_dom_sf"/>
</dbReference>
<evidence type="ECO:0000256" key="2">
    <source>
        <dbReference type="ARBA" id="ARBA00008684"/>
    </source>
</evidence>
<dbReference type="GO" id="GO:0005524">
    <property type="term" value="F:ATP binding"/>
    <property type="evidence" value="ECO:0007669"/>
    <property type="project" value="UniProtKB-KW"/>
</dbReference>
<dbReference type="PROSITE" id="PS50011">
    <property type="entry name" value="PROTEIN_KINASE_DOM"/>
    <property type="match status" value="1"/>
</dbReference>
<dbReference type="FunFam" id="3.30.200.20:FF:000266">
    <property type="entry name" value="probable serine/threonine-protein kinase RLCKVII"/>
    <property type="match status" value="1"/>
</dbReference>
<evidence type="ECO:0000256" key="9">
    <source>
        <dbReference type="ARBA" id="ARBA00023136"/>
    </source>
</evidence>
<protein>
    <recommendedName>
        <fullName evidence="12">Protein kinase domain-containing protein</fullName>
    </recommendedName>
</protein>
<evidence type="ECO:0000256" key="5">
    <source>
        <dbReference type="ARBA" id="ARBA00022679"/>
    </source>
</evidence>
<keyword evidence="4" id="KW-0723">Serine/threonine-protein kinase</keyword>
<evidence type="ECO:0000256" key="4">
    <source>
        <dbReference type="ARBA" id="ARBA00022527"/>
    </source>
</evidence>
<dbReference type="GO" id="GO:0005886">
    <property type="term" value="C:plasma membrane"/>
    <property type="evidence" value="ECO:0007669"/>
    <property type="project" value="UniProtKB-SubCell"/>
</dbReference>
<dbReference type="InterPro" id="IPR000719">
    <property type="entry name" value="Prot_kinase_dom"/>
</dbReference>
<feature type="compositionally biased region" description="Acidic residues" evidence="11">
    <location>
        <begin position="484"/>
        <end position="494"/>
    </location>
</feature>
<dbReference type="SUPFAM" id="SSF56112">
    <property type="entry name" value="Protein kinase-like (PK-like)"/>
    <property type="match status" value="1"/>
</dbReference>
<dbReference type="SMART" id="SM00220">
    <property type="entry name" value="S_TKc"/>
    <property type="match status" value="1"/>
</dbReference>
<dbReference type="GO" id="GO:0090404">
    <property type="term" value="C:pollen tube tip"/>
    <property type="evidence" value="ECO:0007669"/>
    <property type="project" value="UniProtKB-ARBA"/>
</dbReference>
<evidence type="ECO:0000256" key="1">
    <source>
        <dbReference type="ARBA" id="ARBA00004193"/>
    </source>
</evidence>
<keyword evidence="14" id="KW-1185">Reference proteome</keyword>
<name>A0AAV6YH06_9LAMI</name>
<dbReference type="FunFam" id="1.10.510.10:FF:000032">
    <property type="entry name" value="Serine/threonine-protein kinase PBS1"/>
    <property type="match status" value="1"/>
</dbReference>
<dbReference type="Proteomes" id="UP000826271">
    <property type="component" value="Unassembled WGS sequence"/>
</dbReference>